<dbReference type="GO" id="GO:0005525">
    <property type="term" value="F:GTP binding"/>
    <property type="evidence" value="ECO:0007669"/>
    <property type="project" value="UniProtKB-KW"/>
</dbReference>
<protein>
    <recommendedName>
        <fullName evidence="8">GTPase MTG2, mitochondrial</fullName>
    </recommendedName>
</protein>
<dbReference type="GO" id="GO:1902775">
    <property type="term" value="P:mitochondrial large ribosomal subunit assembly"/>
    <property type="evidence" value="ECO:0007669"/>
    <property type="project" value="EnsemblFungi"/>
</dbReference>
<dbReference type="PROSITE" id="PS51710">
    <property type="entry name" value="G_OBG"/>
    <property type="match status" value="1"/>
</dbReference>
<evidence type="ECO:0000259" key="5">
    <source>
        <dbReference type="PROSITE" id="PS51883"/>
    </source>
</evidence>
<evidence type="ECO:0000256" key="1">
    <source>
        <dbReference type="ARBA" id="ARBA00022741"/>
    </source>
</evidence>
<dbReference type="AlphaFoldDB" id="A0A1L0FG81"/>
<feature type="domain" description="OBG-type G" evidence="4">
    <location>
        <begin position="413"/>
        <end position="607"/>
    </location>
</feature>
<feature type="domain" description="Obg" evidence="5">
    <location>
        <begin position="150"/>
        <end position="412"/>
    </location>
</feature>
<dbReference type="VEuPathDB" id="FungiDB:HGUI_00798"/>
<dbReference type="PROSITE" id="PS51883">
    <property type="entry name" value="OBG"/>
    <property type="match status" value="1"/>
</dbReference>
<evidence type="ECO:0000256" key="3">
    <source>
        <dbReference type="SAM" id="MobiDB-lite"/>
    </source>
</evidence>
<reference evidence="7" key="1">
    <citation type="submission" date="2016-11" db="EMBL/GenBank/DDBJ databases">
        <authorList>
            <person name="Guldener U."/>
        </authorList>
    </citation>
    <scope>NUCLEOTIDE SEQUENCE [LARGE SCALE GENOMIC DNA]</scope>
</reference>
<evidence type="ECO:0000256" key="2">
    <source>
        <dbReference type="ARBA" id="ARBA00023134"/>
    </source>
</evidence>
<dbReference type="InterPro" id="IPR031167">
    <property type="entry name" value="G_OBG"/>
</dbReference>
<dbReference type="CDD" id="cd01898">
    <property type="entry name" value="Obg"/>
    <property type="match status" value="1"/>
</dbReference>
<dbReference type="PANTHER" id="PTHR11702">
    <property type="entry name" value="DEVELOPMENTALLY REGULATED GTP-BINDING PROTEIN-RELATED"/>
    <property type="match status" value="1"/>
</dbReference>
<evidence type="ECO:0000259" key="4">
    <source>
        <dbReference type="PROSITE" id="PS51710"/>
    </source>
</evidence>
<evidence type="ECO:0008006" key="8">
    <source>
        <dbReference type="Google" id="ProtNLM"/>
    </source>
</evidence>
<evidence type="ECO:0000313" key="7">
    <source>
        <dbReference type="Proteomes" id="UP000183365"/>
    </source>
</evidence>
<dbReference type="PANTHER" id="PTHR11702:SF31">
    <property type="entry name" value="MITOCHONDRIAL RIBOSOME-ASSOCIATED GTPASE 2"/>
    <property type="match status" value="1"/>
</dbReference>
<keyword evidence="7" id="KW-1185">Reference proteome</keyword>
<dbReference type="InterPro" id="IPR006169">
    <property type="entry name" value="GTP1_OBG_dom"/>
</dbReference>
<dbReference type="Pfam" id="PF01018">
    <property type="entry name" value="GTP1_OBG"/>
    <property type="match status" value="1"/>
</dbReference>
<dbReference type="OrthoDB" id="3971242at2759"/>
<dbReference type="PRINTS" id="PR00326">
    <property type="entry name" value="GTP1OBG"/>
</dbReference>
<dbReference type="GO" id="GO:0003924">
    <property type="term" value="F:GTPase activity"/>
    <property type="evidence" value="ECO:0007669"/>
    <property type="project" value="InterPro"/>
</dbReference>
<dbReference type="InterPro" id="IPR036726">
    <property type="entry name" value="GTP1_OBG_dom_sf"/>
</dbReference>
<dbReference type="Proteomes" id="UP000183365">
    <property type="component" value="Unassembled WGS sequence"/>
</dbReference>
<dbReference type="GO" id="GO:0043022">
    <property type="term" value="F:ribosome binding"/>
    <property type="evidence" value="ECO:0007669"/>
    <property type="project" value="EnsemblFungi"/>
</dbReference>
<dbReference type="Gene3D" id="2.70.210.12">
    <property type="entry name" value="GTP1/OBG domain"/>
    <property type="match status" value="1"/>
</dbReference>
<dbReference type="InterPro" id="IPR006073">
    <property type="entry name" value="GTP-bd"/>
</dbReference>
<dbReference type="GO" id="GO:0005743">
    <property type="term" value="C:mitochondrial inner membrane"/>
    <property type="evidence" value="ECO:0007669"/>
    <property type="project" value="EnsemblFungi"/>
</dbReference>
<keyword evidence="1" id="KW-0547">Nucleotide-binding</keyword>
<feature type="compositionally biased region" description="Gly residues" evidence="3">
    <location>
        <begin position="182"/>
        <end position="191"/>
    </location>
</feature>
<dbReference type="InterPro" id="IPR045086">
    <property type="entry name" value="OBG_GTPase"/>
</dbReference>
<organism evidence="6 7">
    <name type="scientific">Hanseniaspora guilliermondii</name>
    <dbReference type="NCBI Taxonomy" id="56406"/>
    <lineage>
        <taxon>Eukaryota</taxon>
        <taxon>Fungi</taxon>
        <taxon>Dikarya</taxon>
        <taxon>Ascomycota</taxon>
        <taxon>Saccharomycotina</taxon>
        <taxon>Saccharomycetes</taxon>
        <taxon>Saccharomycodales</taxon>
        <taxon>Saccharomycodaceae</taxon>
        <taxon>Hanseniaspora</taxon>
    </lineage>
</organism>
<feature type="region of interest" description="Disordered" evidence="3">
    <location>
        <begin position="165"/>
        <end position="195"/>
    </location>
</feature>
<name>A0A1L0FG81_9ASCO</name>
<keyword evidence="2" id="KW-0342">GTP-binding</keyword>
<accession>A0A1L0FG81</accession>
<dbReference type="Pfam" id="PF01926">
    <property type="entry name" value="MMR_HSR1"/>
    <property type="match status" value="1"/>
</dbReference>
<sequence>MIKTTRVLFNSNIKGKITVTEVANNVPNGKQSDFWYSKVSHSAKDLVSVNKIETLLAKDAQITNLDPIIEPVHVDELEKVSQSNSMKKRKYDFLKVIHKPASITKKEKMKGVNSLNSGDRFLCSAPLSQFTTPSILNYRKYKQMQERTKETFTDVKFVRMRTGKGGDGNISFDPSPTLKGPASGGDGGKGGDIYIQADENTSSLSHIKALYQTSSGENGQSNQCDGKSGSSILIKVPVGTYVRLAIPSPVIRKALSENGVDLNDESMLRRALNAYTVKMKCLSHEMLDVEPEYYMLHRDKPKINDTWKFQAGYSYTEDPEEIYKIEPRFKAIRSEFRAYDFKLSLNEIGVDKFPIMGLELNKPFEKPLLLLKGGTAGLGNMHFKINGVRNPIFAKRGRQGIEASFIFELKLLADLGLVGLPNAGKSTLLGAISNAKPRVGHWEFTTLVPTLGTVLMPPGKPSFTVSDIPGIIEGASENKGLGLEFLKHIENSSGIVFVLGMDRKDPTNDLKILIRELNVHGIKNIERALIVCNKCDLDSDTFGVQEKFKTVEEFVANQNQQVKDMLRKKKNAPVDIDSEIFWNTIPISAKNLQNTQLLKRYMSALVFDQKTNKKRKVLE</sequence>
<proteinExistence type="predicted"/>
<dbReference type="Gene3D" id="3.40.50.300">
    <property type="entry name" value="P-loop containing nucleotide triphosphate hydrolases"/>
    <property type="match status" value="1"/>
</dbReference>
<dbReference type="InterPro" id="IPR027417">
    <property type="entry name" value="P-loop_NTPase"/>
</dbReference>
<gene>
    <name evidence="6" type="ORF">HGUI_00798</name>
</gene>
<dbReference type="SUPFAM" id="SSF82051">
    <property type="entry name" value="Obg GTP-binding protein N-terminal domain"/>
    <property type="match status" value="1"/>
</dbReference>
<evidence type="ECO:0000313" key="6">
    <source>
        <dbReference type="EMBL" id="SGZ38598.1"/>
    </source>
</evidence>
<dbReference type="EMBL" id="FQNF01000009">
    <property type="protein sequence ID" value="SGZ38598.1"/>
    <property type="molecule type" value="Genomic_DNA"/>
</dbReference>
<dbReference type="SUPFAM" id="SSF52540">
    <property type="entry name" value="P-loop containing nucleoside triphosphate hydrolases"/>
    <property type="match status" value="1"/>
</dbReference>